<feature type="compositionally biased region" description="Basic residues" evidence="1">
    <location>
        <begin position="27"/>
        <end position="40"/>
    </location>
</feature>
<reference evidence="2" key="1">
    <citation type="submission" date="2018-02" db="EMBL/GenBank/DDBJ databases">
        <title>Rhizophora mucronata_Transcriptome.</title>
        <authorList>
            <person name="Meera S.P."/>
            <person name="Sreeshan A."/>
            <person name="Augustine A."/>
        </authorList>
    </citation>
    <scope>NUCLEOTIDE SEQUENCE</scope>
    <source>
        <tissue evidence="2">Leaf</tissue>
    </source>
</reference>
<feature type="compositionally biased region" description="Basic and acidic residues" evidence="1">
    <location>
        <begin position="1"/>
        <end position="26"/>
    </location>
</feature>
<protein>
    <submittedName>
        <fullName evidence="2">Uncharacterized protein</fullName>
    </submittedName>
</protein>
<organism evidence="2">
    <name type="scientific">Rhizophora mucronata</name>
    <name type="common">Asiatic mangrove</name>
    <dbReference type="NCBI Taxonomy" id="61149"/>
    <lineage>
        <taxon>Eukaryota</taxon>
        <taxon>Viridiplantae</taxon>
        <taxon>Streptophyta</taxon>
        <taxon>Embryophyta</taxon>
        <taxon>Tracheophyta</taxon>
        <taxon>Spermatophyta</taxon>
        <taxon>Magnoliopsida</taxon>
        <taxon>eudicotyledons</taxon>
        <taxon>Gunneridae</taxon>
        <taxon>Pentapetalae</taxon>
        <taxon>rosids</taxon>
        <taxon>fabids</taxon>
        <taxon>Malpighiales</taxon>
        <taxon>Rhizophoraceae</taxon>
        <taxon>Rhizophora</taxon>
    </lineage>
</organism>
<sequence length="40" mass="4863">MSANIKKQELKSFQIKKKEQQPEKNKSLRKRRSKQRSFLS</sequence>
<dbReference type="EMBL" id="GGEC01053302">
    <property type="protein sequence ID" value="MBX33786.1"/>
    <property type="molecule type" value="Transcribed_RNA"/>
</dbReference>
<evidence type="ECO:0000256" key="1">
    <source>
        <dbReference type="SAM" id="MobiDB-lite"/>
    </source>
</evidence>
<evidence type="ECO:0000313" key="2">
    <source>
        <dbReference type="EMBL" id="MBX33786.1"/>
    </source>
</evidence>
<accession>A0A2P2MU94</accession>
<name>A0A2P2MU94_RHIMU</name>
<proteinExistence type="predicted"/>
<dbReference type="AlphaFoldDB" id="A0A2P2MU94"/>
<feature type="region of interest" description="Disordered" evidence="1">
    <location>
        <begin position="1"/>
        <end position="40"/>
    </location>
</feature>